<organism evidence="1">
    <name type="scientific">Arundo donax</name>
    <name type="common">Giant reed</name>
    <name type="synonym">Donax arundinaceus</name>
    <dbReference type="NCBI Taxonomy" id="35708"/>
    <lineage>
        <taxon>Eukaryota</taxon>
        <taxon>Viridiplantae</taxon>
        <taxon>Streptophyta</taxon>
        <taxon>Embryophyta</taxon>
        <taxon>Tracheophyta</taxon>
        <taxon>Spermatophyta</taxon>
        <taxon>Magnoliopsida</taxon>
        <taxon>Liliopsida</taxon>
        <taxon>Poales</taxon>
        <taxon>Poaceae</taxon>
        <taxon>PACMAD clade</taxon>
        <taxon>Arundinoideae</taxon>
        <taxon>Arundineae</taxon>
        <taxon>Arundo</taxon>
    </lineage>
</organism>
<evidence type="ECO:0000313" key="1">
    <source>
        <dbReference type="EMBL" id="JAD41045.1"/>
    </source>
</evidence>
<sequence length="12" mass="1523">MTIFYVKQFFQA</sequence>
<reference evidence="1" key="1">
    <citation type="submission" date="2014-09" db="EMBL/GenBank/DDBJ databases">
        <authorList>
            <person name="Magalhaes I.L.F."/>
            <person name="Oliveira U."/>
            <person name="Santos F.R."/>
            <person name="Vidigal T.H.D.A."/>
            <person name="Brescovit A.D."/>
            <person name="Santos A.J."/>
        </authorList>
    </citation>
    <scope>NUCLEOTIDE SEQUENCE</scope>
    <source>
        <tissue evidence="1">Shoot tissue taken approximately 20 cm above the soil surface</tissue>
    </source>
</reference>
<accession>A0A0A8ZWA9</accession>
<proteinExistence type="predicted"/>
<name>A0A0A8ZWA9_ARUDO</name>
<protein>
    <submittedName>
        <fullName evidence="1">Uncharacterized protein</fullName>
    </submittedName>
</protein>
<dbReference type="EMBL" id="GBRH01256850">
    <property type="protein sequence ID" value="JAD41045.1"/>
    <property type="molecule type" value="Transcribed_RNA"/>
</dbReference>
<reference evidence="1" key="2">
    <citation type="journal article" date="2015" name="Data Brief">
        <title>Shoot transcriptome of the giant reed, Arundo donax.</title>
        <authorList>
            <person name="Barrero R.A."/>
            <person name="Guerrero F.D."/>
            <person name="Moolhuijzen P."/>
            <person name="Goolsby J.A."/>
            <person name="Tidwell J."/>
            <person name="Bellgard S.E."/>
            <person name="Bellgard M.I."/>
        </authorList>
    </citation>
    <scope>NUCLEOTIDE SEQUENCE</scope>
    <source>
        <tissue evidence="1">Shoot tissue taken approximately 20 cm above the soil surface</tissue>
    </source>
</reference>